<sequence length="370" mass="40622">MNPCSKLLRRSTHIDGGSRTTTTTSRRPDWASLDKDLVDLNGWRVLPTSLQDYNRSNSSTIPAHGRSILDARFHPRQWMMLPEGHGLYLGHPDLHGFARFFNLSTGAFVRSHLPLLDYHVVLDSIDGLLLLCRDGDAAVCLLHPFTGDVVDLTPLVSLLPKIELPYWYIEEDWHNEQSKRSGLMSARASVAVVGSSGKRITAMLAFDLLHRVAYAATVTRKKEATPVVTSSDYFFPPRRTTAAIALLLCLLPPVADRRFGETASTGAARWRASSIAVLSPSSDGPGGVLERAQGPGGVLERAQGPGGAGPRQPTGPRGLLSRSRLRRGAHAASEQVQACRALLCPRVRPRVRARAPRWRRWEELAAALED</sequence>
<evidence type="ECO:0000313" key="3">
    <source>
        <dbReference type="Proteomes" id="UP000636709"/>
    </source>
</evidence>
<dbReference type="OrthoDB" id="1644419at2759"/>
<dbReference type="AlphaFoldDB" id="A0A835BDU3"/>
<dbReference type="EMBL" id="JACEFO010002082">
    <property type="protein sequence ID" value="KAF8686003.1"/>
    <property type="molecule type" value="Genomic_DNA"/>
</dbReference>
<evidence type="ECO:0000313" key="2">
    <source>
        <dbReference type="EMBL" id="KAF8686003.1"/>
    </source>
</evidence>
<accession>A0A835BDU3</accession>
<gene>
    <name evidence="2" type="ORF">HU200_043931</name>
</gene>
<organism evidence="2 3">
    <name type="scientific">Digitaria exilis</name>
    <dbReference type="NCBI Taxonomy" id="1010633"/>
    <lineage>
        <taxon>Eukaryota</taxon>
        <taxon>Viridiplantae</taxon>
        <taxon>Streptophyta</taxon>
        <taxon>Embryophyta</taxon>
        <taxon>Tracheophyta</taxon>
        <taxon>Spermatophyta</taxon>
        <taxon>Magnoliopsida</taxon>
        <taxon>Liliopsida</taxon>
        <taxon>Poales</taxon>
        <taxon>Poaceae</taxon>
        <taxon>PACMAD clade</taxon>
        <taxon>Panicoideae</taxon>
        <taxon>Panicodae</taxon>
        <taxon>Paniceae</taxon>
        <taxon>Anthephorinae</taxon>
        <taxon>Digitaria</taxon>
    </lineage>
</organism>
<dbReference type="PANTHER" id="PTHR33165:SF106">
    <property type="entry name" value="EXPRESSED PROTEIN"/>
    <property type="match status" value="1"/>
</dbReference>
<feature type="region of interest" description="Disordered" evidence="1">
    <location>
        <begin position="280"/>
        <end position="326"/>
    </location>
</feature>
<proteinExistence type="predicted"/>
<keyword evidence="3" id="KW-1185">Reference proteome</keyword>
<feature type="compositionally biased region" description="Low complexity" evidence="1">
    <location>
        <begin position="310"/>
        <end position="322"/>
    </location>
</feature>
<dbReference type="Proteomes" id="UP000636709">
    <property type="component" value="Unassembled WGS sequence"/>
</dbReference>
<protein>
    <submittedName>
        <fullName evidence="2">Uncharacterized protein</fullName>
    </submittedName>
</protein>
<name>A0A835BDU3_9POAL</name>
<evidence type="ECO:0000256" key="1">
    <source>
        <dbReference type="SAM" id="MobiDB-lite"/>
    </source>
</evidence>
<reference evidence="2" key="1">
    <citation type="submission" date="2020-07" db="EMBL/GenBank/DDBJ databases">
        <title>Genome sequence and genetic diversity analysis of an under-domesticated orphan crop, white fonio (Digitaria exilis).</title>
        <authorList>
            <person name="Bennetzen J.L."/>
            <person name="Chen S."/>
            <person name="Ma X."/>
            <person name="Wang X."/>
            <person name="Yssel A.E.J."/>
            <person name="Chaluvadi S.R."/>
            <person name="Johnson M."/>
            <person name="Gangashetty P."/>
            <person name="Hamidou F."/>
            <person name="Sanogo M.D."/>
            <person name="Zwaenepoel A."/>
            <person name="Wallace J."/>
            <person name="Van De Peer Y."/>
            <person name="Van Deynze A."/>
        </authorList>
    </citation>
    <scope>NUCLEOTIDE SEQUENCE</scope>
    <source>
        <tissue evidence="2">Leaves</tissue>
    </source>
</reference>
<comment type="caution">
    <text evidence="2">The sequence shown here is derived from an EMBL/GenBank/DDBJ whole genome shotgun (WGS) entry which is preliminary data.</text>
</comment>
<dbReference type="PANTHER" id="PTHR33165">
    <property type="entry name" value="F-BOX DOMAIN CONTAINING PROTEIN-LIKE-RELATED"/>
    <property type="match status" value="1"/>
</dbReference>